<proteinExistence type="predicted"/>
<dbReference type="AlphaFoldDB" id="A0A1D7U870"/>
<gene>
    <name evidence="1" type="ORF">BHK69_26770</name>
</gene>
<evidence type="ECO:0000313" key="1">
    <source>
        <dbReference type="EMBL" id="AOO83567.1"/>
    </source>
</evidence>
<dbReference type="InterPro" id="IPR009560">
    <property type="entry name" value="DUF1176"/>
</dbReference>
<keyword evidence="2" id="KW-1185">Reference proteome</keyword>
<dbReference type="Proteomes" id="UP000094969">
    <property type="component" value="Chromosome"/>
</dbReference>
<dbReference type="STRING" id="1526658.BHK69_26770"/>
<dbReference type="Pfam" id="PF06674">
    <property type="entry name" value="DUF1176"/>
    <property type="match status" value="1"/>
</dbReference>
<protein>
    <recommendedName>
        <fullName evidence="3">DUF1176 domain-containing protein</fullName>
    </recommendedName>
</protein>
<evidence type="ECO:0000313" key="2">
    <source>
        <dbReference type="Proteomes" id="UP000094969"/>
    </source>
</evidence>
<name>A0A1D7U870_9HYPH</name>
<organism evidence="1 2">
    <name type="scientific">Bosea vaviloviae</name>
    <dbReference type="NCBI Taxonomy" id="1526658"/>
    <lineage>
        <taxon>Bacteria</taxon>
        <taxon>Pseudomonadati</taxon>
        <taxon>Pseudomonadota</taxon>
        <taxon>Alphaproteobacteria</taxon>
        <taxon>Hyphomicrobiales</taxon>
        <taxon>Boseaceae</taxon>
        <taxon>Bosea</taxon>
    </lineage>
</organism>
<reference evidence="1 2" key="1">
    <citation type="journal article" date="2015" name="Antonie Van Leeuwenhoek">
        <title>Bosea vaviloviae sp. nov., a new species of slow-growing rhizobia isolated from nodules of the relict species Vavilovia formosa (Stev.) Fed.</title>
        <authorList>
            <person name="Safronova V.I."/>
            <person name="Kuznetsova I.G."/>
            <person name="Sazanova A.L."/>
            <person name="Kimeklis A.K."/>
            <person name="Belimov A.A."/>
            <person name="Andronov E.E."/>
            <person name="Pinaev A.G."/>
            <person name="Chizhevskaya E.P."/>
            <person name="Pukhaev A.R."/>
            <person name="Popov K.P."/>
            <person name="Willems A."/>
            <person name="Tikhonovich I.A."/>
        </authorList>
    </citation>
    <scope>NUCLEOTIDE SEQUENCE [LARGE SCALE GENOMIC DNA]</scope>
    <source>
        <strain evidence="1 2">Vaf18</strain>
    </source>
</reference>
<dbReference type="EMBL" id="CP017147">
    <property type="protein sequence ID" value="AOO83567.1"/>
    <property type="molecule type" value="Genomic_DNA"/>
</dbReference>
<evidence type="ECO:0008006" key="3">
    <source>
        <dbReference type="Google" id="ProtNLM"/>
    </source>
</evidence>
<dbReference type="KEGG" id="bvv:BHK69_26770"/>
<sequence length="356" mass="37698">MSRWPGLLIGVLLLPNTSASTAELRSKVFRDWIAGCDNLNQCVALSFPGEDASPGIAYLKLERIGGALAAPTLTLNLREAKLKESFPTELTLDDAPFPTAGHMFKGFSMDGEVGEVGLPEAEIAALLAAARKATKLAVRFEGKSFAVSLAGAVAAMIWIDEQQGRLGTVDALIRKGDAPATRVQPARTLPVITARATAKLPKPDAKTVQAITGAVRDQVKAGGATDCDNSGPVREPDRIWPLDANRRLVALHCGTGAYNSATGYWIVTGNSGANAKPVTFPGEKSNILVNAEYDPDKGQLSYYGKGRGVGDCGSAANYAWTGSAFVLTSLTRMEVCRGLPPDDWLSLFHSEVKVAK</sequence>
<accession>A0A1D7U870</accession>
<dbReference type="RefSeq" id="WP_069692767.1">
    <property type="nucleotide sequence ID" value="NZ_CP017147.1"/>
</dbReference>
<dbReference type="OrthoDB" id="330924at2"/>